<dbReference type="EMBL" id="JRMP02000011">
    <property type="protein sequence ID" value="TLD94022.1"/>
    <property type="molecule type" value="Genomic_DNA"/>
</dbReference>
<evidence type="ECO:0000313" key="5">
    <source>
        <dbReference type="Proteomes" id="UP000477070"/>
    </source>
</evidence>
<reference evidence="3 4" key="2">
    <citation type="journal article" date="2016" name="Infect. Immun.">
        <title>Helicobacter saguini, a Novel Helicobacter Isolated from Cotton-Top Tamarins with Ulcerative Colitis, Has Proinflammatory Properties and Induces Typhlocolitis and Dysplasia in Gnotobiotic IL-10-/- Mice.</title>
        <authorList>
            <person name="Shen Z."/>
            <person name="Mannion A."/>
            <person name="Whary M.T."/>
            <person name="Muthupalani S."/>
            <person name="Sheh A."/>
            <person name="Feng Y."/>
            <person name="Gong G."/>
            <person name="Vandamme P."/>
            <person name="Holcombe H.R."/>
            <person name="Paster B.J."/>
            <person name="Fox J.G."/>
        </authorList>
    </citation>
    <scope>NUCLEOTIDE SEQUENCE [LARGE SCALE GENOMIC DNA]</scope>
    <source>
        <strain evidence="3 4">MIT 97-6194</strain>
    </source>
</reference>
<dbReference type="RefSeq" id="WP_034573685.1">
    <property type="nucleotide sequence ID" value="NZ_JRMP02000011.1"/>
</dbReference>
<dbReference type="STRING" id="1548018.LS64_13130"/>
<reference evidence="2 5" key="4">
    <citation type="submission" date="2019-12" db="EMBL/GenBank/DDBJ databases">
        <title>Multi-Generational Helicobacter saguini Isolates.</title>
        <authorList>
            <person name="Mannion A."/>
            <person name="Shen Z."/>
            <person name="Fox J.G."/>
        </authorList>
    </citation>
    <scope>NUCLEOTIDE SEQUENCE [LARGE SCALE GENOMIC DNA]</scope>
    <source>
        <strain evidence="2">16-048</strain>
        <strain evidence="5">16-048 (F4)</strain>
    </source>
</reference>
<proteinExistence type="predicted"/>
<evidence type="ECO:0000313" key="3">
    <source>
        <dbReference type="EMBL" id="TLD94022.1"/>
    </source>
</evidence>
<evidence type="ECO:0000256" key="1">
    <source>
        <dbReference type="SAM" id="Coils"/>
    </source>
</evidence>
<keyword evidence="1" id="KW-0175">Coiled coil</keyword>
<reference evidence="3 4" key="1">
    <citation type="journal article" date="2014" name="Genome Announc.">
        <title>Draft genome sequences of eight enterohepatic helicobacter species isolated from both laboratory and wild rodents.</title>
        <authorList>
            <person name="Sheh A."/>
            <person name="Shen Z."/>
            <person name="Fox J.G."/>
        </authorList>
    </citation>
    <scope>NUCLEOTIDE SEQUENCE [LARGE SCALE GENOMIC DNA]</scope>
    <source>
        <strain evidence="3 4">MIT 97-6194</strain>
    </source>
</reference>
<sequence length="670" mass="77811">MSSVSILNQFLSEYNELYYKSLNKAAKDNLSDGLNEIRQVEKIMTNPKFHPTAELKGFYKALKERYSEAYSVYLLGSSALSKIIFINVLAKDSIIPISNNALLAKKFIIKYNASNSFVRAYFYKADMMPINLHTFDMSLLDDVEYFEVFCNAEILKNIEIIKDCDTLDKKALKDSKSADLILWIYDLKSKINKVDIVEKILKKKQSITILTHINKTYEEQELLELISSESKNLDKTFGLNDIYDINLWNLFYEYRLDEKFVFYKTFGTLNKQAILSKTKSLENALNSLKNAKTNIESFYSQKEENPTLQTNDKTSSDKLSKISELIESKLKFARNKRSKTLLKEALNQNKLVDSHYKILFQHYKSLDNAYHAATLKLISKFLQLNDQFNKDVRNTISKSIKKYLDSIVDSILDNIEVIKVRTRPANPSFFDNLTNRLIVYNSFQVNSDGIFKELLDSQSFLARKHKSLITRINHFNIYIEQNIQDSLRDFGNVVQEWIEKGHHLVLQKKPNVISMDTYFSLEEFNLGAFNRLTATHFDTLKDYVDNIHTRLLTLSIWVDTTKKILLECVIQKLNDKFQNDKNLAKERQVAQIKAVDRDFIIDSIIEFLPLEISNLFCTLGSKEFSAISTLLTNESKENEKLIRSKGREIMELRQSMKMATRLIQTNDVSE</sequence>
<comment type="caution">
    <text evidence="3">The sequence shown here is derived from an EMBL/GenBank/DDBJ whole genome shotgun (WGS) entry which is preliminary data.</text>
</comment>
<dbReference type="AlphaFoldDB" id="A0A347VS75"/>
<organism evidence="3 4">
    <name type="scientific">Helicobacter saguini</name>
    <dbReference type="NCBI Taxonomy" id="1548018"/>
    <lineage>
        <taxon>Bacteria</taxon>
        <taxon>Pseudomonadati</taxon>
        <taxon>Campylobacterota</taxon>
        <taxon>Epsilonproteobacteria</taxon>
        <taxon>Campylobacterales</taxon>
        <taxon>Helicobacteraceae</taxon>
        <taxon>Helicobacter</taxon>
    </lineage>
</organism>
<name>A0A347VS75_9HELI</name>
<protein>
    <submittedName>
        <fullName evidence="3">Uncharacterized protein</fullName>
    </submittedName>
</protein>
<keyword evidence="4" id="KW-1185">Reference proteome</keyword>
<dbReference type="Proteomes" id="UP000029714">
    <property type="component" value="Unassembled WGS sequence"/>
</dbReference>
<accession>A0A347VS75</accession>
<evidence type="ECO:0000313" key="2">
    <source>
        <dbReference type="EMBL" id="MWV69054.1"/>
    </source>
</evidence>
<dbReference type="OrthoDB" id="5314162at2"/>
<evidence type="ECO:0000313" key="4">
    <source>
        <dbReference type="Proteomes" id="UP000029714"/>
    </source>
</evidence>
<reference evidence="3" key="3">
    <citation type="submission" date="2018-04" db="EMBL/GenBank/DDBJ databases">
        <authorList>
            <person name="Sheh A."/>
            <person name="Shen Z."/>
            <person name="Mannion A.J."/>
            <person name="Fox J.G."/>
        </authorList>
    </citation>
    <scope>NUCLEOTIDE SEQUENCE</scope>
    <source>
        <strain evidence="3">MIT 97-6194</strain>
    </source>
</reference>
<feature type="coiled-coil region" evidence="1">
    <location>
        <begin position="271"/>
        <end position="301"/>
    </location>
</feature>
<gene>
    <name evidence="2" type="ORF">DCO61_03215</name>
    <name evidence="3" type="ORF">LS64_007650</name>
</gene>
<dbReference type="Proteomes" id="UP000477070">
    <property type="component" value="Unassembled WGS sequence"/>
</dbReference>
<dbReference type="EMBL" id="QBIU01000001">
    <property type="protein sequence ID" value="MWV69054.1"/>
    <property type="molecule type" value="Genomic_DNA"/>
</dbReference>